<feature type="domain" description="TFIIS N-terminal" evidence="3">
    <location>
        <begin position="389"/>
        <end position="468"/>
    </location>
</feature>
<dbReference type="OrthoDB" id="6513042at2759"/>
<protein>
    <recommendedName>
        <fullName evidence="3">TFIIS N-terminal domain-containing protein</fullName>
    </recommendedName>
</protein>
<dbReference type="CDD" id="cd00183">
    <property type="entry name" value="TFIIS_I"/>
    <property type="match status" value="1"/>
</dbReference>
<feature type="region of interest" description="Disordered" evidence="2">
    <location>
        <begin position="31"/>
        <end position="57"/>
    </location>
</feature>
<proteinExistence type="predicted"/>
<dbReference type="GO" id="GO:0005634">
    <property type="term" value="C:nucleus"/>
    <property type="evidence" value="ECO:0007669"/>
    <property type="project" value="UniProtKB-SubCell"/>
</dbReference>
<dbReference type="EMBL" id="JAGDFL010000073">
    <property type="protein sequence ID" value="KAG7398742.1"/>
    <property type="molecule type" value="Genomic_DNA"/>
</dbReference>
<dbReference type="InterPro" id="IPR017923">
    <property type="entry name" value="TFIIS_N"/>
</dbReference>
<dbReference type="Proteomes" id="UP000693981">
    <property type="component" value="Unassembled WGS sequence"/>
</dbReference>
<organism evidence="4 5">
    <name type="scientific">Phytophthora boehmeriae</name>
    <dbReference type="NCBI Taxonomy" id="109152"/>
    <lineage>
        <taxon>Eukaryota</taxon>
        <taxon>Sar</taxon>
        <taxon>Stramenopiles</taxon>
        <taxon>Oomycota</taxon>
        <taxon>Peronosporomycetes</taxon>
        <taxon>Peronosporales</taxon>
        <taxon>Peronosporaceae</taxon>
        <taxon>Phytophthora</taxon>
    </lineage>
</organism>
<keyword evidence="5" id="KW-1185">Reference proteome</keyword>
<sequence length="514" mass="57948">MSGKSAAKAQSRAVVDLTGIEEVSNEAAARKHHSFYAEEEYRVPSRREAAPTGQATKSKAFNMAQVIKGISHSHPGSKKASQMERIQQQGESTTKNVEAKESEEEEEDVDLRFAALFHRIKTTRKPVAACSLLPFYRELLQVCMPVLLSGEFQNEKSDKELQAPPLCFKKSAEYVRAFLPLLLEECNNEVQEGLRRSVIGTKGHLLRYESEKPREGMRCINFTIVQKDEALLENFQSKFGGKRRPGRFFNEKLFRNGDVVLLQIAAGSQKQSGLLGNREFMGIILISEEEKGRRQTSSMKKNNKNEEEESVKVLFLNDGELDSATGDIRSFSTEVLTASAIADSEWKVNPLCNLVTSAREYIALRSVDMLPEHLRTAILTPEAYKSTQSELILMTTVLDELRASKSNENYAKIIKLLKRLNKMDVMLTDLRSTSIGKAVNKLRKHDDTEIKALSTKLKEKWTSLMDKKDTLERAPRFLSPELWEAIKPQYNSSQLQSIHSALNNYSMGVDSCDA</sequence>
<name>A0A8T1WX90_9STRA</name>
<dbReference type="PROSITE" id="PS51319">
    <property type="entry name" value="TFIIS_N"/>
    <property type="match status" value="1"/>
</dbReference>
<comment type="caution">
    <text evidence="4">The sequence shown here is derived from an EMBL/GenBank/DDBJ whole genome shotgun (WGS) entry which is preliminary data.</text>
</comment>
<accession>A0A8T1WX90</accession>
<evidence type="ECO:0000256" key="1">
    <source>
        <dbReference type="PROSITE-ProRule" id="PRU00649"/>
    </source>
</evidence>
<evidence type="ECO:0000313" key="5">
    <source>
        <dbReference type="Proteomes" id="UP000693981"/>
    </source>
</evidence>
<feature type="compositionally biased region" description="Basic and acidic residues" evidence="2">
    <location>
        <begin position="35"/>
        <end position="49"/>
    </location>
</feature>
<gene>
    <name evidence="4" type="ORF">PHYBOEH_010584</name>
</gene>
<evidence type="ECO:0000259" key="3">
    <source>
        <dbReference type="PROSITE" id="PS51319"/>
    </source>
</evidence>
<feature type="compositionally biased region" description="Polar residues" evidence="2">
    <location>
        <begin position="84"/>
        <end position="96"/>
    </location>
</feature>
<evidence type="ECO:0000256" key="2">
    <source>
        <dbReference type="SAM" id="MobiDB-lite"/>
    </source>
</evidence>
<comment type="subcellular location">
    <subcellularLocation>
        <location evidence="1">Nucleus</location>
    </subcellularLocation>
</comment>
<dbReference type="SMART" id="SM00509">
    <property type="entry name" value="TFS2N"/>
    <property type="match status" value="1"/>
</dbReference>
<reference evidence="4" key="1">
    <citation type="submission" date="2021-02" db="EMBL/GenBank/DDBJ databases">
        <authorList>
            <person name="Palmer J.M."/>
        </authorList>
    </citation>
    <scope>NUCLEOTIDE SEQUENCE</scope>
    <source>
        <strain evidence="4">SCRP23</strain>
    </source>
</reference>
<keyword evidence="1" id="KW-0539">Nucleus</keyword>
<dbReference type="InterPro" id="IPR003617">
    <property type="entry name" value="TFIIS/CRSP70_N_sub"/>
</dbReference>
<dbReference type="Pfam" id="PF08711">
    <property type="entry name" value="Med26"/>
    <property type="match status" value="1"/>
</dbReference>
<evidence type="ECO:0000313" key="4">
    <source>
        <dbReference type="EMBL" id="KAG7398742.1"/>
    </source>
</evidence>
<feature type="region of interest" description="Disordered" evidence="2">
    <location>
        <begin position="71"/>
        <end position="104"/>
    </location>
</feature>
<dbReference type="AlphaFoldDB" id="A0A8T1WX90"/>